<dbReference type="GO" id="GO:0000049">
    <property type="term" value="F:tRNA binding"/>
    <property type="evidence" value="ECO:0007669"/>
    <property type="project" value="TreeGrafter"/>
</dbReference>
<keyword evidence="1" id="KW-0547">Nucleotide-binding</keyword>
<evidence type="ECO:0000313" key="3">
    <source>
        <dbReference type="EMBL" id="KAJ7325282.1"/>
    </source>
</evidence>
<dbReference type="GO" id="GO:0005524">
    <property type="term" value="F:ATP binding"/>
    <property type="evidence" value="ECO:0007669"/>
    <property type="project" value="UniProtKB-KW"/>
</dbReference>
<keyword evidence="2" id="KW-0067">ATP-binding</keyword>
<gene>
    <name evidence="3" type="ORF">JRQ81_018302</name>
</gene>
<dbReference type="Proteomes" id="UP001142489">
    <property type="component" value="Unassembled WGS sequence"/>
</dbReference>
<comment type="caution">
    <text evidence="3">The sequence shown here is derived from an EMBL/GenBank/DDBJ whole genome shotgun (WGS) entry which is preliminary data.</text>
</comment>
<dbReference type="OrthoDB" id="9972657at2759"/>
<evidence type="ECO:0000313" key="4">
    <source>
        <dbReference type="Proteomes" id="UP001142489"/>
    </source>
</evidence>
<protein>
    <submittedName>
        <fullName evidence="3">Uncharacterized protein</fullName>
    </submittedName>
</protein>
<organism evidence="3 4">
    <name type="scientific">Phrynocephalus forsythii</name>
    <dbReference type="NCBI Taxonomy" id="171643"/>
    <lineage>
        <taxon>Eukaryota</taxon>
        <taxon>Metazoa</taxon>
        <taxon>Chordata</taxon>
        <taxon>Craniata</taxon>
        <taxon>Vertebrata</taxon>
        <taxon>Euteleostomi</taxon>
        <taxon>Lepidosauria</taxon>
        <taxon>Squamata</taxon>
        <taxon>Bifurcata</taxon>
        <taxon>Unidentata</taxon>
        <taxon>Episquamata</taxon>
        <taxon>Toxicofera</taxon>
        <taxon>Iguania</taxon>
        <taxon>Acrodonta</taxon>
        <taxon>Agamidae</taxon>
        <taxon>Agaminae</taxon>
        <taxon>Phrynocephalus</taxon>
    </lineage>
</organism>
<dbReference type="PANTHER" id="PTHR20873">
    <property type="entry name" value="L-SERYL-TRNA(SEC) KINASE"/>
    <property type="match status" value="1"/>
</dbReference>
<dbReference type="PANTHER" id="PTHR20873:SF0">
    <property type="entry name" value="L-SERYL-TRNA(SEC) KINASE"/>
    <property type="match status" value="1"/>
</dbReference>
<evidence type="ECO:0000256" key="1">
    <source>
        <dbReference type="ARBA" id="ARBA00022741"/>
    </source>
</evidence>
<accession>A0A9Q0XTW7</accession>
<sequence>MFLYLLCRCGMLKWPYFVHRCLYVICFVLDTLGFCQLFLDCQVEVCMQRNSQRKLPLPEETIHAMVQKIQRPNSEKYKWEQNSLILKSAGYPLADNFQVLDLLAAALENPVEPQEENIEAKAMDRAICAASALHQADQAIRKIVSQIMQNAKSHNLTSCEMKSFAAELNNLKVAFLEDLRHKSNEKNQCCLQNNIFNVNVALLFSQQADDVVKKYLNK</sequence>
<dbReference type="InterPro" id="IPR027417">
    <property type="entry name" value="P-loop_NTPase"/>
</dbReference>
<keyword evidence="4" id="KW-1185">Reference proteome</keyword>
<reference evidence="3" key="1">
    <citation type="journal article" date="2023" name="DNA Res.">
        <title>Chromosome-level genome assembly of Phrynocephalus forsythii using third-generation DNA sequencing and Hi-C analysis.</title>
        <authorList>
            <person name="Qi Y."/>
            <person name="Zhao W."/>
            <person name="Zhao Y."/>
            <person name="Niu C."/>
            <person name="Cao S."/>
            <person name="Zhang Y."/>
        </authorList>
    </citation>
    <scope>NUCLEOTIDE SEQUENCE</scope>
    <source>
        <tissue evidence="3">Muscle</tissue>
    </source>
</reference>
<evidence type="ECO:0000256" key="2">
    <source>
        <dbReference type="ARBA" id="ARBA00022840"/>
    </source>
</evidence>
<name>A0A9Q0XTW7_9SAUR</name>
<dbReference type="InterPro" id="IPR013641">
    <property type="entry name" value="KTI12/PSTK"/>
</dbReference>
<dbReference type="AlphaFoldDB" id="A0A9Q0XTW7"/>
<dbReference type="GO" id="GO:0016301">
    <property type="term" value="F:kinase activity"/>
    <property type="evidence" value="ECO:0007669"/>
    <property type="project" value="TreeGrafter"/>
</dbReference>
<dbReference type="Pfam" id="PF08433">
    <property type="entry name" value="KTI12"/>
    <property type="match status" value="1"/>
</dbReference>
<dbReference type="Gene3D" id="3.40.50.300">
    <property type="entry name" value="P-loop containing nucleotide triphosphate hydrolases"/>
    <property type="match status" value="1"/>
</dbReference>
<dbReference type="EMBL" id="JAPFRF010000008">
    <property type="protein sequence ID" value="KAJ7325282.1"/>
    <property type="molecule type" value="Genomic_DNA"/>
</dbReference>
<proteinExistence type="predicted"/>
<dbReference type="InterPro" id="IPR052648">
    <property type="entry name" value="Ser-tRNA(Sec)_kinase"/>
</dbReference>